<dbReference type="Pfam" id="PF00984">
    <property type="entry name" value="UDPG_MGDP_dh"/>
    <property type="match status" value="1"/>
</dbReference>
<evidence type="ECO:0000256" key="5">
    <source>
        <dbReference type="ARBA" id="ARBA00023027"/>
    </source>
</evidence>
<accession>A0A2H0YS17</accession>
<dbReference type="Pfam" id="PF03720">
    <property type="entry name" value="UDPG_MGDP_dh_C"/>
    <property type="match status" value="1"/>
</dbReference>
<evidence type="ECO:0000256" key="7">
    <source>
        <dbReference type="PIRSR" id="PIRSR500134-1"/>
    </source>
</evidence>
<dbReference type="GO" id="GO:0051287">
    <property type="term" value="F:NAD binding"/>
    <property type="evidence" value="ECO:0007669"/>
    <property type="project" value="InterPro"/>
</dbReference>
<evidence type="ECO:0000313" key="12">
    <source>
        <dbReference type="Proteomes" id="UP000228711"/>
    </source>
</evidence>
<comment type="caution">
    <text evidence="11">The sequence shown here is derived from an EMBL/GenBank/DDBJ whole genome shotgun (WGS) entry which is preliminary data.</text>
</comment>
<dbReference type="Gene3D" id="1.20.5.100">
    <property type="entry name" value="Cytochrome c1, transmembrane anchor, C-terminal"/>
    <property type="match status" value="1"/>
</dbReference>
<dbReference type="InterPro" id="IPR008927">
    <property type="entry name" value="6-PGluconate_DH-like_C_sf"/>
</dbReference>
<sequence>STVPIGTARKAYKHIARYHGDNADVVSFPEFLREGNAIQDFMKPDRLVVGTDSKRAEKHMRNLLLPIRVKKVFCGLETAEMVKYASNAFLATKISFINEIANIAEAVGANVDEVAYGMGLDKRIGKSFLKAGIGYGGSCFPKDVKALKHIAGNHRYSFKLLRAVIQVNADQRKLVLTKLQEQLGRLKGKTITVLGLAFKNNTDDVRESASIDIIKQLLQKGAKVVAFDPLAEENARKILTQEGDLVYCDTPEQALLKADAAVIATEWDSFKRLDWKALRSTMTTPFVVDGRNILNPDAMKKFGFTYIGIGK</sequence>
<name>A0A2H0YS17_9BACT</name>
<dbReference type="SUPFAM" id="SSF52413">
    <property type="entry name" value="UDP-glucose/GDP-mannose dehydrogenase C-terminal domain"/>
    <property type="match status" value="1"/>
</dbReference>
<dbReference type="InterPro" id="IPR017476">
    <property type="entry name" value="UDP-Glc/GDP-Man"/>
</dbReference>
<feature type="binding site" evidence="8">
    <location>
        <position position="83"/>
    </location>
    <ligand>
        <name>substrate</name>
    </ligand>
</feature>
<feature type="binding site" evidence="8">
    <location>
        <begin position="128"/>
        <end position="132"/>
    </location>
    <ligand>
        <name>substrate</name>
    </ligand>
</feature>
<feature type="non-terminal residue" evidence="11">
    <location>
        <position position="1"/>
    </location>
</feature>
<dbReference type="PANTHER" id="PTHR43750:SF3">
    <property type="entry name" value="UDP-GLUCOSE 6-DEHYDROGENASE TUAD"/>
    <property type="match status" value="1"/>
</dbReference>
<dbReference type="NCBIfam" id="TIGR03026">
    <property type="entry name" value="NDP-sugDHase"/>
    <property type="match status" value="1"/>
</dbReference>
<evidence type="ECO:0000256" key="4">
    <source>
        <dbReference type="ARBA" id="ARBA00023002"/>
    </source>
</evidence>
<feature type="binding site" evidence="9">
    <location>
        <position position="2"/>
    </location>
    <ligand>
        <name>NAD(+)</name>
        <dbReference type="ChEBI" id="CHEBI:57540"/>
    </ligand>
</feature>
<dbReference type="InterPro" id="IPR036291">
    <property type="entry name" value="NAD(P)-bd_dom_sf"/>
</dbReference>
<feature type="binding site" evidence="8">
    <location>
        <begin position="31"/>
        <end position="34"/>
    </location>
    <ligand>
        <name>substrate</name>
    </ligand>
</feature>
<dbReference type="GO" id="GO:0000271">
    <property type="term" value="P:polysaccharide biosynthetic process"/>
    <property type="evidence" value="ECO:0007669"/>
    <property type="project" value="InterPro"/>
</dbReference>
<evidence type="ECO:0000256" key="8">
    <source>
        <dbReference type="PIRSR" id="PIRSR500134-2"/>
    </source>
</evidence>
<comment type="pathway">
    <text evidence="1">Nucleotide-sugar biosynthesis; UDP-alpha-D-glucuronate biosynthesis; UDP-alpha-D-glucuronate from UDP-alpha-D-glucose: step 1/1.</text>
</comment>
<gene>
    <name evidence="11" type="ORF">COT25_04130</name>
</gene>
<dbReference type="PIRSF" id="PIRSF000124">
    <property type="entry name" value="UDPglc_GDPman_dh"/>
    <property type="match status" value="1"/>
</dbReference>
<protein>
    <recommendedName>
        <fullName evidence="3">UDP-glucose 6-dehydrogenase</fullName>
        <ecNumber evidence="3">1.1.1.22</ecNumber>
    </recommendedName>
</protein>
<keyword evidence="4" id="KW-0560">Oxidoreductase</keyword>
<evidence type="ECO:0000259" key="10">
    <source>
        <dbReference type="SMART" id="SM00984"/>
    </source>
</evidence>
<comment type="similarity">
    <text evidence="2">Belongs to the UDP-glucose/GDP-mannose dehydrogenase family.</text>
</comment>
<feature type="domain" description="UDP-glucose/GDP-mannose dehydrogenase C-terminal" evidence="10">
    <location>
        <begin position="192"/>
        <end position="296"/>
    </location>
</feature>
<organism evidence="11 12">
    <name type="scientific">Candidatus Kerfeldbacteria bacterium CG08_land_8_20_14_0_20_42_7</name>
    <dbReference type="NCBI Taxonomy" id="2014245"/>
    <lineage>
        <taxon>Bacteria</taxon>
        <taxon>Candidatus Kerfeldiibacteriota</taxon>
    </lineage>
</organism>
<evidence type="ECO:0000256" key="2">
    <source>
        <dbReference type="ARBA" id="ARBA00006601"/>
    </source>
</evidence>
<evidence type="ECO:0000256" key="9">
    <source>
        <dbReference type="PIRSR" id="PIRSR500134-3"/>
    </source>
</evidence>
<feature type="binding site" evidence="8">
    <location>
        <position position="199"/>
    </location>
    <ligand>
        <name>substrate</name>
    </ligand>
</feature>
<dbReference type="InterPro" id="IPR036220">
    <property type="entry name" value="UDP-Glc/GDP-Man_DH_C_sf"/>
</dbReference>
<feature type="binding site" evidence="8">
    <location>
        <position position="136"/>
    </location>
    <ligand>
        <name>substrate</name>
    </ligand>
</feature>
<dbReference type="PANTHER" id="PTHR43750">
    <property type="entry name" value="UDP-GLUCOSE 6-DEHYDROGENASE TUAD"/>
    <property type="match status" value="1"/>
</dbReference>
<dbReference type="EC" id="1.1.1.22" evidence="3"/>
<dbReference type="InterPro" id="IPR014026">
    <property type="entry name" value="UDP-Glc/GDP-Man_DH_dimer"/>
</dbReference>
<feature type="binding site" evidence="9">
    <location>
        <position position="142"/>
    </location>
    <ligand>
        <name>NAD(+)</name>
        <dbReference type="ChEBI" id="CHEBI:57540"/>
    </ligand>
</feature>
<dbReference type="Pfam" id="PF03721">
    <property type="entry name" value="UDPG_MGDP_dh_N"/>
    <property type="match status" value="1"/>
</dbReference>
<feature type="active site" description="Nucleophile" evidence="7">
    <location>
        <position position="139"/>
    </location>
</feature>
<dbReference type="PIRSF" id="PIRSF500134">
    <property type="entry name" value="UDPglc_DH_bac"/>
    <property type="match status" value="1"/>
</dbReference>
<dbReference type="GO" id="GO:0006065">
    <property type="term" value="P:UDP-glucuronate biosynthetic process"/>
    <property type="evidence" value="ECO:0007669"/>
    <property type="project" value="UniProtKB-UniPathway"/>
</dbReference>
<proteinExistence type="inferred from homology"/>
<evidence type="ECO:0000256" key="6">
    <source>
        <dbReference type="ARBA" id="ARBA00047473"/>
    </source>
</evidence>
<reference evidence="12" key="1">
    <citation type="submission" date="2017-09" db="EMBL/GenBank/DDBJ databases">
        <title>Depth-based differentiation of microbial function through sediment-hosted aquifers and enrichment of novel symbionts in the deep terrestrial subsurface.</title>
        <authorList>
            <person name="Probst A.J."/>
            <person name="Ladd B."/>
            <person name="Jarett J.K."/>
            <person name="Geller-Mcgrath D.E."/>
            <person name="Sieber C.M.K."/>
            <person name="Emerson J.B."/>
            <person name="Anantharaman K."/>
            <person name="Thomas B.C."/>
            <person name="Malmstrom R."/>
            <person name="Stieglmeier M."/>
            <person name="Klingl A."/>
            <person name="Woyke T."/>
            <person name="Ryan C.M."/>
            <person name="Banfield J.F."/>
        </authorList>
    </citation>
    <scope>NUCLEOTIDE SEQUENCE [LARGE SCALE GENOMIC DNA]</scope>
</reference>
<dbReference type="EMBL" id="PEXV01000135">
    <property type="protein sequence ID" value="PIS41250.1"/>
    <property type="molecule type" value="Genomic_DNA"/>
</dbReference>
<dbReference type="Gene3D" id="3.40.50.720">
    <property type="entry name" value="NAD(P)-binding Rossmann-like Domain"/>
    <property type="match status" value="2"/>
</dbReference>
<evidence type="ECO:0000256" key="1">
    <source>
        <dbReference type="ARBA" id="ARBA00004701"/>
    </source>
</evidence>
<dbReference type="GO" id="GO:0003979">
    <property type="term" value="F:UDP-glucose 6-dehydrogenase activity"/>
    <property type="evidence" value="ECO:0007669"/>
    <property type="project" value="UniProtKB-EC"/>
</dbReference>
<dbReference type="SMART" id="SM00984">
    <property type="entry name" value="UDPG_MGDP_dh_C"/>
    <property type="match status" value="1"/>
</dbReference>
<comment type="catalytic activity">
    <reaction evidence="6">
        <text>UDP-alpha-D-glucose + 2 NAD(+) + H2O = UDP-alpha-D-glucuronate + 2 NADH + 3 H(+)</text>
        <dbReference type="Rhea" id="RHEA:23596"/>
        <dbReference type="ChEBI" id="CHEBI:15377"/>
        <dbReference type="ChEBI" id="CHEBI:15378"/>
        <dbReference type="ChEBI" id="CHEBI:57540"/>
        <dbReference type="ChEBI" id="CHEBI:57945"/>
        <dbReference type="ChEBI" id="CHEBI:58052"/>
        <dbReference type="ChEBI" id="CHEBI:58885"/>
        <dbReference type="EC" id="1.1.1.22"/>
    </reaction>
</comment>
<dbReference type="UniPathway" id="UPA00038">
    <property type="reaction ID" value="UER00491"/>
</dbReference>
<dbReference type="Proteomes" id="UP000228711">
    <property type="component" value="Unassembled WGS sequence"/>
</dbReference>
<dbReference type="SUPFAM" id="SSF51735">
    <property type="entry name" value="NAD(P)-binding Rossmann-fold domains"/>
    <property type="match status" value="1"/>
</dbReference>
<dbReference type="InterPro" id="IPR014027">
    <property type="entry name" value="UDP-Glc/GDP-Man_DH_C"/>
</dbReference>
<feature type="binding site" evidence="9">
    <location>
        <position position="34"/>
    </location>
    <ligand>
        <name>NAD(+)</name>
        <dbReference type="ChEBI" id="CHEBI:57540"/>
    </ligand>
</feature>
<evidence type="ECO:0000256" key="3">
    <source>
        <dbReference type="ARBA" id="ARBA00012954"/>
    </source>
</evidence>
<dbReference type="InterPro" id="IPR001732">
    <property type="entry name" value="UDP-Glc/GDP-Man_DH_N"/>
</dbReference>
<feature type="binding site" evidence="9">
    <location>
        <position position="206"/>
    </location>
    <ligand>
        <name>NAD(+)</name>
        <dbReference type="ChEBI" id="CHEBI:57540"/>
    </ligand>
</feature>
<evidence type="ECO:0000313" key="11">
    <source>
        <dbReference type="EMBL" id="PIS41250.1"/>
    </source>
</evidence>
<keyword evidence="5 9" id="KW-0520">NAD</keyword>
<dbReference type="SUPFAM" id="SSF48179">
    <property type="entry name" value="6-phosphogluconate dehydrogenase C-terminal domain-like"/>
    <property type="match status" value="1"/>
</dbReference>
<dbReference type="InterPro" id="IPR028357">
    <property type="entry name" value="UDPglc_DH_bac"/>
</dbReference>
<dbReference type="AlphaFoldDB" id="A0A2H0YS17"/>